<sequence>MRKIKNIIYALALAGIVLLGYFFWRSLQPVEIVAVHQMHSTSSVLVNHFPFTDKGKIHWWLDQQGTLKSHYGIPKPDDDGRFTIIVWDFGEGYKETDGYDRLCFDDLKAKENCIEKNRIFTVENDRSNDVVFTVYDARYRLNKNGEITKLKRKSD</sequence>
<dbReference type="AlphaFoldDB" id="A0A3S4GBD0"/>
<name>A0A3S4GBD0_SERRU</name>
<feature type="transmembrane region" description="Helical" evidence="1">
    <location>
        <begin position="7"/>
        <end position="24"/>
    </location>
</feature>
<reference evidence="2 3" key="1">
    <citation type="submission" date="2018-12" db="EMBL/GenBank/DDBJ databases">
        <authorList>
            <consortium name="Pathogen Informatics"/>
        </authorList>
    </citation>
    <scope>NUCLEOTIDE SEQUENCE [LARGE SCALE GENOMIC DNA]</scope>
    <source>
        <strain evidence="2 3">NCTC9419</strain>
    </source>
</reference>
<keyword evidence="1" id="KW-0472">Membrane</keyword>
<dbReference type="RefSeq" id="WP_128143948.1">
    <property type="nucleotide sequence ID" value="NZ_JARDAM020000009.1"/>
</dbReference>
<keyword evidence="1" id="KW-0812">Transmembrane</keyword>
<keyword evidence="1" id="KW-1133">Transmembrane helix</keyword>
<organism evidence="2 3">
    <name type="scientific">Serratia rubidaea</name>
    <name type="common">Serratia marinorubra</name>
    <dbReference type="NCBI Taxonomy" id="61652"/>
    <lineage>
        <taxon>Bacteria</taxon>
        <taxon>Pseudomonadati</taxon>
        <taxon>Pseudomonadota</taxon>
        <taxon>Gammaproteobacteria</taxon>
        <taxon>Enterobacterales</taxon>
        <taxon>Yersiniaceae</taxon>
        <taxon>Serratia</taxon>
    </lineage>
</organism>
<evidence type="ECO:0000313" key="3">
    <source>
        <dbReference type="Proteomes" id="UP000271603"/>
    </source>
</evidence>
<dbReference type="InterPro" id="IPR010351">
    <property type="entry name" value="DUF943"/>
</dbReference>
<evidence type="ECO:0000313" key="2">
    <source>
        <dbReference type="EMBL" id="VEA70656.1"/>
    </source>
</evidence>
<dbReference type="Pfam" id="PF06092">
    <property type="entry name" value="DUF943"/>
    <property type="match status" value="1"/>
</dbReference>
<evidence type="ECO:0000256" key="1">
    <source>
        <dbReference type="SAM" id="Phobius"/>
    </source>
</evidence>
<protein>
    <submittedName>
        <fullName evidence="2">Enterobacterial putative membrane protein (DUF943)</fullName>
    </submittedName>
</protein>
<gene>
    <name evidence="2" type="ORF">NCTC9419_02163</name>
</gene>
<dbReference type="EMBL" id="LR134155">
    <property type="protein sequence ID" value="VEA70656.1"/>
    <property type="molecule type" value="Genomic_DNA"/>
</dbReference>
<proteinExistence type="predicted"/>
<accession>A0A3S4GBD0</accession>
<dbReference type="Proteomes" id="UP000271603">
    <property type="component" value="Chromosome"/>
</dbReference>